<feature type="transmembrane region" description="Helical" evidence="6">
    <location>
        <begin position="149"/>
        <end position="182"/>
    </location>
</feature>
<proteinExistence type="predicted"/>
<dbReference type="AlphaFoldDB" id="A0A2U9IKH3"/>
<evidence type="ECO:0000256" key="1">
    <source>
        <dbReference type="ARBA" id="ARBA00004141"/>
    </source>
</evidence>
<reference evidence="8 9" key="1">
    <citation type="submission" date="2018-05" db="EMBL/GenBank/DDBJ databases">
        <title>Complete Genome Sequences of Extremely Thermoacidophilic, Metal-Mobilizing Type-Strain Members of the Archaeal Family Sulfolobaceae: Acidianus brierleyi DSM-1651T, Acidianus sulfidivorans DSM-18786T, Metallosphaera hakonensis DSM-7519T, and Metallosphaera prunae DSM-10039T.</title>
        <authorList>
            <person name="Counts J.A."/>
            <person name="Kelly R.M."/>
        </authorList>
    </citation>
    <scope>NUCLEOTIDE SEQUENCE [LARGE SCALE GENOMIC DNA]</scope>
    <source>
        <strain evidence="8 9">JP7</strain>
    </source>
</reference>
<dbReference type="RefSeq" id="WP_110379432.1">
    <property type="nucleotide sequence ID" value="NZ_CP029288.2"/>
</dbReference>
<dbReference type="Gene3D" id="1.20.1510.10">
    <property type="entry name" value="Cation efflux protein transmembrane domain"/>
    <property type="match status" value="1"/>
</dbReference>
<feature type="domain" description="Cation efflux protein transmembrane" evidence="7">
    <location>
        <begin position="17"/>
        <end position="196"/>
    </location>
</feature>
<dbReference type="PANTHER" id="PTHR43840">
    <property type="entry name" value="MITOCHONDRIAL METAL TRANSPORTER 1-RELATED"/>
    <property type="match status" value="1"/>
</dbReference>
<dbReference type="OrthoDB" id="8907at2157"/>
<dbReference type="GeneID" id="36836818"/>
<protein>
    <submittedName>
        <fullName evidence="8">Cation transporter</fullName>
    </submittedName>
</protein>
<dbReference type="KEGG" id="asul:DFR86_02575"/>
<gene>
    <name evidence="8" type="ORF">DFR86_02575</name>
</gene>
<keyword evidence="3 6" id="KW-0812">Transmembrane</keyword>
<dbReference type="InterPro" id="IPR058533">
    <property type="entry name" value="Cation_efflux_TM"/>
</dbReference>
<evidence type="ECO:0000259" key="7">
    <source>
        <dbReference type="Pfam" id="PF01545"/>
    </source>
</evidence>
<evidence type="ECO:0000256" key="5">
    <source>
        <dbReference type="ARBA" id="ARBA00023136"/>
    </source>
</evidence>
<evidence type="ECO:0000256" key="6">
    <source>
        <dbReference type="SAM" id="Phobius"/>
    </source>
</evidence>
<feature type="transmembrane region" description="Helical" evidence="6">
    <location>
        <begin position="76"/>
        <end position="98"/>
    </location>
</feature>
<feature type="transmembrane region" description="Helical" evidence="6">
    <location>
        <begin position="110"/>
        <end position="128"/>
    </location>
</feature>
<comment type="subcellular location">
    <subcellularLocation>
        <location evidence="1">Membrane</location>
        <topology evidence="1">Multi-pass membrane protein</topology>
    </subcellularLocation>
</comment>
<dbReference type="EMBL" id="CP029288">
    <property type="protein sequence ID" value="AWR96542.1"/>
    <property type="molecule type" value="Genomic_DNA"/>
</dbReference>
<dbReference type="Pfam" id="PF01545">
    <property type="entry name" value="Cation_efflux"/>
    <property type="match status" value="1"/>
</dbReference>
<dbReference type="SUPFAM" id="SSF161111">
    <property type="entry name" value="Cation efflux protein transmembrane domain-like"/>
    <property type="match status" value="1"/>
</dbReference>
<dbReference type="GO" id="GO:0008324">
    <property type="term" value="F:monoatomic cation transmembrane transporter activity"/>
    <property type="evidence" value="ECO:0007669"/>
    <property type="project" value="InterPro"/>
</dbReference>
<accession>A0A2U9IKH3</accession>
<evidence type="ECO:0000256" key="2">
    <source>
        <dbReference type="ARBA" id="ARBA00022448"/>
    </source>
</evidence>
<dbReference type="InterPro" id="IPR050291">
    <property type="entry name" value="CDF_Transporter"/>
</dbReference>
<feature type="transmembrane region" description="Helical" evidence="6">
    <location>
        <begin position="12"/>
        <end position="32"/>
    </location>
</feature>
<dbReference type="GO" id="GO:0016020">
    <property type="term" value="C:membrane"/>
    <property type="evidence" value="ECO:0007669"/>
    <property type="project" value="UniProtKB-SubCell"/>
</dbReference>
<evidence type="ECO:0000256" key="4">
    <source>
        <dbReference type="ARBA" id="ARBA00022989"/>
    </source>
</evidence>
<keyword evidence="4 6" id="KW-1133">Transmembrane helix</keyword>
<dbReference type="Proteomes" id="UP000248410">
    <property type="component" value="Chromosome"/>
</dbReference>
<feature type="transmembrane region" description="Helical" evidence="6">
    <location>
        <begin position="44"/>
        <end position="64"/>
    </location>
</feature>
<evidence type="ECO:0000313" key="8">
    <source>
        <dbReference type="EMBL" id="AWR96542.1"/>
    </source>
</evidence>
<dbReference type="PANTHER" id="PTHR43840:SF30">
    <property type="entry name" value="TRANSPORT PROTEIN, HYPOTHETICAL"/>
    <property type="match status" value="1"/>
</dbReference>
<organism evidence="8 9">
    <name type="scientific">Acidianus sulfidivorans JP7</name>
    <dbReference type="NCBI Taxonomy" id="619593"/>
    <lineage>
        <taxon>Archaea</taxon>
        <taxon>Thermoproteota</taxon>
        <taxon>Thermoprotei</taxon>
        <taxon>Sulfolobales</taxon>
        <taxon>Sulfolobaceae</taxon>
        <taxon>Acidianus</taxon>
    </lineage>
</organism>
<keyword evidence="5 6" id="KW-0472">Membrane</keyword>
<keyword evidence="2" id="KW-0813">Transport</keyword>
<sequence>MINLQKLRELSKLFLISGILIVPVSIIEFYYGEFYNSSILIVDSFHGFIDATSAILFSILLGVINKRSNKFPWGLYNLESISILFASMFIVYLVINYIKSALYSPLDSGPEWLSLIIYSSSLLSILIYKMEKKYSWINLVKTDMAHSKLDTFIEIFSGSAIIINNSYLTLSIVLIISGFVLFDTIRQFKEAIYSLIGFNYDSPIRERLRIMLESFGLNVKNIYVRKIGSFYSLYVIIGLDPKVTLAESYKIRKIIKRIGKTFDGVVNVEVKVIPEKSKKVKYSNNIRVPEISISNSHDEKDRTKYSTYIRGTKDTTKDINGTNIKH</sequence>
<evidence type="ECO:0000313" key="9">
    <source>
        <dbReference type="Proteomes" id="UP000248410"/>
    </source>
</evidence>
<name>A0A2U9IKH3_9CREN</name>
<keyword evidence="9" id="KW-1185">Reference proteome</keyword>
<evidence type="ECO:0000256" key="3">
    <source>
        <dbReference type="ARBA" id="ARBA00022692"/>
    </source>
</evidence>
<dbReference type="InterPro" id="IPR027469">
    <property type="entry name" value="Cation_efflux_TMD_sf"/>
</dbReference>